<proteinExistence type="predicted"/>
<dbReference type="AlphaFoldDB" id="A0A0H2XA55"/>
<evidence type="ECO:0000313" key="3">
    <source>
        <dbReference type="EMBL" id="AAY50233.1"/>
    </source>
</evidence>
<feature type="compositionally biased region" description="Polar residues" evidence="1">
    <location>
        <begin position="269"/>
        <end position="279"/>
    </location>
</feature>
<feature type="region of interest" description="Disordered" evidence="1">
    <location>
        <begin position="369"/>
        <end position="426"/>
    </location>
</feature>
<dbReference type="HOGENOM" id="CLU_036194_0_0_6"/>
<dbReference type="InterPro" id="IPR046519">
    <property type="entry name" value="X-Tfes_XVIPCD"/>
</dbReference>
<organism evidence="3 4">
    <name type="scientific">Xanthomonas campestris pv. campestris (strain 8004)</name>
    <dbReference type="NCBI Taxonomy" id="314565"/>
    <lineage>
        <taxon>Bacteria</taxon>
        <taxon>Pseudomonadati</taxon>
        <taxon>Pseudomonadota</taxon>
        <taxon>Gammaproteobacteria</taxon>
        <taxon>Lysobacterales</taxon>
        <taxon>Lysobacteraceae</taxon>
        <taxon>Xanthomonas</taxon>
    </lineage>
</organism>
<dbReference type="RefSeq" id="WP_012439018.1">
    <property type="nucleotide sequence ID" value="NC_007086.1"/>
</dbReference>
<dbReference type="EMBL" id="CP000050">
    <property type="protein sequence ID" value="AAY50233.1"/>
    <property type="molecule type" value="Genomic_DNA"/>
</dbReference>
<evidence type="ECO:0000259" key="2">
    <source>
        <dbReference type="Pfam" id="PF20410"/>
    </source>
</evidence>
<dbReference type="KEGG" id="xcb:XC_3189"/>
<accession>A0A0H2XA55</accession>
<dbReference type="Pfam" id="PF20410">
    <property type="entry name" value="X-Tfes_XVIPCD"/>
    <property type="match status" value="1"/>
</dbReference>
<protein>
    <recommendedName>
        <fullName evidence="2">X-Tfes XVIPCD domain-containing protein</fullName>
    </recommendedName>
</protein>
<dbReference type="Proteomes" id="UP000000420">
    <property type="component" value="Chromosome"/>
</dbReference>
<gene>
    <name evidence="3" type="ordered locus">XC_3189</name>
</gene>
<feature type="region of interest" description="Disordered" evidence="1">
    <location>
        <begin position="263"/>
        <end position="303"/>
    </location>
</feature>
<reference evidence="3 4" key="1">
    <citation type="journal article" date="2005" name="Genome Res.">
        <title>Comparative and functional genomic analyses of the pathogenicity of phytopathogen Xanthomonas campestris pv. campestris.</title>
        <authorList>
            <person name="Qian W."/>
            <person name="Jia Y."/>
            <person name="Ren S.X."/>
            <person name="He Y.Q."/>
            <person name="Feng J.X."/>
            <person name="Lu L.F."/>
            <person name="Sun Q."/>
            <person name="Ying G."/>
            <person name="Tang D.J."/>
            <person name="Tang H."/>
            <person name="Wu W."/>
            <person name="Hao P."/>
            <person name="Wang L."/>
            <person name="Jiang B.L."/>
            <person name="Zeng S."/>
            <person name="Gu W.Y."/>
            <person name="Lu G."/>
            <person name="Rong L."/>
            <person name="Tian Y."/>
            <person name="Yao Z."/>
            <person name="Fu G."/>
            <person name="Chen B."/>
            <person name="Fang R."/>
            <person name="Qiang B."/>
            <person name="Chen Z."/>
            <person name="Zhao G.P."/>
            <person name="Tang J.L."/>
            <person name="He C."/>
        </authorList>
    </citation>
    <scope>NUCLEOTIDE SEQUENCE [LARGE SCALE GENOMIC DNA]</scope>
    <source>
        <strain evidence="3 4">8004</strain>
    </source>
</reference>
<evidence type="ECO:0000313" key="4">
    <source>
        <dbReference type="Proteomes" id="UP000000420"/>
    </source>
</evidence>
<feature type="domain" description="X-Tfes XVIPCD" evidence="2">
    <location>
        <begin position="426"/>
        <end position="524"/>
    </location>
</feature>
<name>A0A0H2XA55_XANC8</name>
<evidence type="ECO:0000256" key="1">
    <source>
        <dbReference type="SAM" id="MobiDB-lite"/>
    </source>
</evidence>
<feature type="region of interest" description="Disordered" evidence="1">
    <location>
        <begin position="536"/>
        <end position="555"/>
    </location>
</feature>
<sequence>MARSNDLDIRATADQISALFNANRSAEALAMLNERRQEQSEVVRDALDRYVGAASAGAVANQQQGPVAATDASALQRLQQAASSQPVIPAQTQMAALSDAQRYDVYASIVQVRGNDAAHDVLSRPNERVVLGLRQENSTLAAMQNRDNAGSLRSDDPATPAINEAQGGTGVYNDRLVVLWKDADGTRHTHVAEQANTEPTAQYDHHAGNTGRRPLAEGGIENRTFAPSPGFESITRPRKIEGEDVNADGIRDLGRLSEGTIEMRMGQHPNPSRPGTQDNALRPSQAAVDAGRGGVQRDSNADGWFDQADLNGVQNLNDTFKIHRGSSGSTDSAGCQTIHPADYDGFIAAVQGNPAQTRWQYVLTSTAPGPVREQQRDQGREHEGAQPGQEQRGHPPAQPQWQNGGPAAPVPGRPRQADAEDAQPAPHPLHAQASTLVGRLDASMGRASDAHSERMSASLAHLAKEHGLERIDHVMLSNQTSRAAAGATVFVVQGEPSNPAHLRASMPTDLAVTTPVEQSLAKLQELDARTLAQAQSQAQERAVAQEEAVKPRSIG</sequence>
<feature type="region of interest" description="Disordered" evidence="1">
    <location>
        <begin position="202"/>
        <end position="249"/>
    </location>
</feature>
<feature type="compositionally biased region" description="Basic and acidic residues" evidence="1">
    <location>
        <begin position="373"/>
        <end position="384"/>
    </location>
</feature>
<feature type="compositionally biased region" description="Basic and acidic residues" evidence="1">
    <location>
        <begin position="543"/>
        <end position="555"/>
    </location>
</feature>